<comment type="caution">
    <text evidence="1">The sequence shown here is derived from an EMBL/GenBank/DDBJ whole genome shotgun (WGS) entry which is preliminary data.</text>
</comment>
<reference evidence="1 2" key="2">
    <citation type="journal article" date="2022" name="Mol. Ecol. Resour.">
        <title>The genomes of chicory, endive, great burdock and yacon provide insights into Asteraceae paleo-polyploidization history and plant inulin production.</title>
        <authorList>
            <person name="Fan W."/>
            <person name="Wang S."/>
            <person name="Wang H."/>
            <person name="Wang A."/>
            <person name="Jiang F."/>
            <person name="Liu H."/>
            <person name="Zhao H."/>
            <person name="Xu D."/>
            <person name="Zhang Y."/>
        </authorList>
    </citation>
    <scope>NUCLEOTIDE SEQUENCE [LARGE SCALE GENOMIC DNA]</scope>
    <source>
        <strain evidence="2">cv. Yunnan</strain>
        <tissue evidence="1">Leaves</tissue>
    </source>
</reference>
<gene>
    <name evidence="1" type="ORF">L1987_77892</name>
</gene>
<evidence type="ECO:0000313" key="2">
    <source>
        <dbReference type="Proteomes" id="UP001056120"/>
    </source>
</evidence>
<name>A0ACB8ZB66_9ASTR</name>
<accession>A0ACB8ZB66</accession>
<dbReference type="Proteomes" id="UP001056120">
    <property type="component" value="Linkage Group LG26"/>
</dbReference>
<keyword evidence="2" id="KW-1185">Reference proteome</keyword>
<dbReference type="EMBL" id="CM042043">
    <property type="protein sequence ID" value="KAI3694909.1"/>
    <property type="molecule type" value="Genomic_DNA"/>
</dbReference>
<organism evidence="1 2">
    <name type="scientific">Smallanthus sonchifolius</name>
    <dbReference type="NCBI Taxonomy" id="185202"/>
    <lineage>
        <taxon>Eukaryota</taxon>
        <taxon>Viridiplantae</taxon>
        <taxon>Streptophyta</taxon>
        <taxon>Embryophyta</taxon>
        <taxon>Tracheophyta</taxon>
        <taxon>Spermatophyta</taxon>
        <taxon>Magnoliopsida</taxon>
        <taxon>eudicotyledons</taxon>
        <taxon>Gunneridae</taxon>
        <taxon>Pentapetalae</taxon>
        <taxon>asterids</taxon>
        <taxon>campanulids</taxon>
        <taxon>Asterales</taxon>
        <taxon>Asteraceae</taxon>
        <taxon>Asteroideae</taxon>
        <taxon>Heliantheae alliance</taxon>
        <taxon>Millerieae</taxon>
        <taxon>Smallanthus</taxon>
    </lineage>
</organism>
<protein>
    <submittedName>
        <fullName evidence="1">Uncharacterized protein</fullName>
    </submittedName>
</protein>
<sequence length="182" mass="20624">MSRLWNKKGYRPSFVLLDVDVFVCRVFIMLKAVRAGKVVEYKESGRRVGGGSSERKDAKEKQPMIIDVSEEPDPQRKRLKSLRKKRWKLNSLGIRLRRKTLESAGTTMEGEKGKEKEEVGVDKVRDPLGGDKDVTGNVQAGKKRATDAIMTDSRTKLVAEEDKQCSLTRVKLTYPPINPDVY</sequence>
<reference evidence="2" key="1">
    <citation type="journal article" date="2022" name="Mol. Ecol. Resour.">
        <title>The genomes of chicory, endive, great burdock and yacon provide insights into Asteraceae palaeo-polyploidization history and plant inulin production.</title>
        <authorList>
            <person name="Fan W."/>
            <person name="Wang S."/>
            <person name="Wang H."/>
            <person name="Wang A."/>
            <person name="Jiang F."/>
            <person name="Liu H."/>
            <person name="Zhao H."/>
            <person name="Xu D."/>
            <person name="Zhang Y."/>
        </authorList>
    </citation>
    <scope>NUCLEOTIDE SEQUENCE [LARGE SCALE GENOMIC DNA]</scope>
    <source>
        <strain evidence="2">cv. Yunnan</strain>
    </source>
</reference>
<evidence type="ECO:0000313" key="1">
    <source>
        <dbReference type="EMBL" id="KAI3694909.1"/>
    </source>
</evidence>
<proteinExistence type="predicted"/>